<dbReference type="GeneID" id="64463443"/>
<dbReference type="Proteomes" id="UP000270524">
    <property type="component" value="Unassembled WGS sequence"/>
</dbReference>
<name>A0A3M3S9B6_PSECA</name>
<sequence length="505" mass="53688">MKIKSGFCFALSMIPFAFAAQAHANFDGPVFGSVIENKAVYFESSVELQQRMSAGNLTSAELVADLLQRIEALNKNGPALNAVIEVNPDALQIAAQLDGERSRGEKRGPLHGIPVLVKDNLNTGDKMQTTAGALAMVGSPAPNDAFVVQRLREAGAIIIGKTNLSEWANFRGNAPDGWSGRGGQTLHPYNLSETPRGSSAGSAVGLAAGFAPLALGTETNGSIIQPALTNGVVGLRPTLGLLSRTGLIPLTSRQDTPGPMARTVTDTAIMLTAMSGTDPLDDATGQASANTVNYVDNLSTDALRGKRLGYPRLTWDDKSMDDDPDFKKAKISLQSAGAILVPIDVPDIDNGPEFDVMLQDFKRELNAYLNTRPGLEVSTLDDIIAFNTASPSAEGYDQRVLIQSSNTPVDPDYLSKATDLRNANQQLIDGLLQQNSLDALVDLSYVSFKGVGAVAGYPGITVPFMRHDDGMPEGLYFLSTAWDEADLLSYAYALEQALAAAPQED</sequence>
<dbReference type="Pfam" id="PF01425">
    <property type="entry name" value="Amidase"/>
    <property type="match status" value="1"/>
</dbReference>
<evidence type="ECO:0000313" key="6">
    <source>
        <dbReference type="Proteomes" id="UP000270524"/>
    </source>
</evidence>
<evidence type="ECO:0000313" key="5">
    <source>
        <dbReference type="Proteomes" id="UP000269335"/>
    </source>
</evidence>
<gene>
    <name evidence="4" type="ORF">ALQ51_00845</name>
    <name evidence="3" type="ORF">ALQ53_01611</name>
</gene>
<protein>
    <submittedName>
        <fullName evidence="4">Amidase protein</fullName>
    </submittedName>
</protein>
<dbReference type="EMBL" id="RBPJ01000007">
    <property type="protein sequence ID" value="RMO05291.1"/>
    <property type="molecule type" value="Genomic_DNA"/>
</dbReference>
<dbReference type="InterPro" id="IPR036928">
    <property type="entry name" value="AS_sf"/>
</dbReference>
<dbReference type="EMBL" id="RBPH01000179">
    <property type="protein sequence ID" value="RMN79392.1"/>
    <property type="molecule type" value="Genomic_DNA"/>
</dbReference>
<reference evidence="5 6" key="1">
    <citation type="submission" date="2018-08" db="EMBL/GenBank/DDBJ databases">
        <title>Recombination of ecologically and evolutionarily significant loci maintains genetic cohesion in the Pseudomonas syringae species complex.</title>
        <authorList>
            <person name="Dillon M."/>
            <person name="Thakur S."/>
            <person name="Almeida R.N.D."/>
            <person name="Weir B.S."/>
            <person name="Guttman D.S."/>
        </authorList>
    </citation>
    <scope>NUCLEOTIDE SEQUENCE [LARGE SCALE GENOMIC DNA]</scope>
    <source>
        <strain evidence="3 5">ICMP 15201</strain>
        <strain evidence="4 6">ICMP 15203</strain>
    </source>
</reference>
<evidence type="ECO:0000313" key="3">
    <source>
        <dbReference type="EMBL" id="RMN79392.1"/>
    </source>
</evidence>
<feature type="chain" id="PRO_5043183998" evidence="1">
    <location>
        <begin position="20"/>
        <end position="505"/>
    </location>
</feature>
<accession>A0A3M3S9B6</accession>
<evidence type="ECO:0000313" key="4">
    <source>
        <dbReference type="EMBL" id="RMO05291.1"/>
    </source>
</evidence>
<dbReference type="SUPFAM" id="SSF75304">
    <property type="entry name" value="Amidase signature (AS) enzymes"/>
    <property type="match status" value="1"/>
</dbReference>
<organism evidence="4 6">
    <name type="scientific">Pseudomonas cannabina</name>
    <dbReference type="NCBI Taxonomy" id="86840"/>
    <lineage>
        <taxon>Bacteria</taxon>
        <taxon>Pseudomonadati</taxon>
        <taxon>Pseudomonadota</taxon>
        <taxon>Gammaproteobacteria</taxon>
        <taxon>Pseudomonadales</taxon>
        <taxon>Pseudomonadaceae</taxon>
        <taxon>Pseudomonas</taxon>
    </lineage>
</organism>
<dbReference type="Proteomes" id="UP000269335">
    <property type="component" value="Unassembled WGS sequence"/>
</dbReference>
<dbReference type="RefSeq" id="WP_007248051.1">
    <property type="nucleotide sequence ID" value="NZ_CP178532.1"/>
</dbReference>
<feature type="signal peptide" evidence="1">
    <location>
        <begin position="1"/>
        <end position="19"/>
    </location>
</feature>
<dbReference type="InterPro" id="IPR023631">
    <property type="entry name" value="Amidase_dom"/>
</dbReference>
<dbReference type="PANTHER" id="PTHR42678:SF34">
    <property type="entry name" value="OS04G0183300 PROTEIN"/>
    <property type="match status" value="1"/>
</dbReference>
<keyword evidence="1" id="KW-0732">Signal</keyword>
<evidence type="ECO:0000259" key="2">
    <source>
        <dbReference type="Pfam" id="PF01425"/>
    </source>
</evidence>
<proteinExistence type="predicted"/>
<comment type="caution">
    <text evidence="4">The sequence shown here is derived from an EMBL/GenBank/DDBJ whole genome shotgun (WGS) entry which is preliminary data.</text>
</comment>
<dbReference type="PANTHER" id="PTHR42678">
    <property type="entry name" value="AMIDASE"/>
    <property type="match status" value="1"/>
</dbReference>
<dbReference type="AlphaFoldDB" id="A0A3M3S9B6"/>
<dbReference type="Gene3D" id="3.90.1300.10">
    <property type="entry name" value="Amidase signature (AS) domain"/>
    <property type="match status" value="1"/>
</dbReference>
<evidence type="ECO:0000256" key="1">
    <source>
        <dbReference type="SAM" id="SignalP"/>
    </source>
</evidence>
<feature type="domain" description="Amidase" evidence="2">
    <location>
        <begin position="61"/>
        <end position="441"/>
    </location>
</feature>